<feature type="region of interest" description="Disordered" evidence="1">
    <location>
        <begin position="129"/>
        <end position="168"/>
    </location>
</feature>
<dbReference type="EMBL" id="JAECZO010000087">
    <property type="protein sequence ID" value="KAK7196844.1"/>
    <property type="molecule type" value="Genomic_DNA"/>
</dbReference>
<dbReference type="Proteomes" id="UP001430356">
    <property type="component" value="Unassembled WGS sequence"/>
</dbReference>
<feature type="region of interest" description="Disordered" evidence="1">
    <location>
        <begin position="284"/>
        <end position="304"/>
    </location>
</feature>
<evidence type="ECO:0000313" key="3">
    <source>
        <dbReference type="EMBL" id="KAK7196844.1"/>
    </source>
</evidence>
<feature type="region of interest" description="Disordered" evidence="1">
    <location>
        <begin position="722"/>
        <end position="802"/>
    </location>
</feature>
<evidence type="ECO:0000313" key="4">
    <source>
        <dbReference type="Proteomes" id="UP001430356"/>
    </source>
</evidence>
<feature type="region of interest" description="Disordered" evidence="1">
    <location>
        <begin position="608"/>
        <end position="627"/>
    </location>
</feature>
<feature type="transmembrane region" description="Helical" evidence="2">
    <location>
        <begin position="444"/>
        <end position="467"/>
    </location>
</feature>
<keyword evidence="2" id="KW-0812">Transmembrane</keyword>
<feature type="compositionally biased region" description="Low complexity" evidence="1">
    <location>
        <begin position="765"/>
        <end position="775"/>
    </location>
</feature>
<evidence type="ECO:0000256" key="1">
    <source>
        <dbReference type="SAM" id="MobiDB-lite"/>
    </source>
</evidence>
<keyword evidence="4" id="KW-1185">Reference proteome</keyword>
<feature type="compositionally biased region" description="Low complexity" evidence="1">
    <location>
        <begin position="608"/>
        <end position="618"/>
    </location>
</feature>
<keyword evidence="2" id="KW-1133">Transmembrane helix</keyword>
<keyword evidence="2" id="KW-0472">Membrane</keyword>
<feature type="region of interest" description="Disordered" evidence="1">
    <location>
        <begin position="74"/>
        <end position="94"/>
    </location>
</feature>
<feature type="compositionally biased region" description="Low complexity" evidence="1">
    <location>
        <begin position="285"/>
        <end position="296"/>
    </location>
</feature>
<protein>
    <submittedName>
        <fullName evidence="3">Uncharacterized protein</fullName>
    </submittedName>
</protein>
<dbReference type="AlphaFoldDB" id="A0AAW0EV44"/>
<feature type="transmembrane region" description="Helical" evidence="2">
    <location>
        <begin position="522"/>
        <end position="544"/>
    </location>
</feature>
<feature type="region of interest" description="Disordered" evidence="1">
    <location>
        <begin position="558"/>
        <end position="601"/>
    </location>
</feature>
<accession>A0AAW0EV44</accession>
<organism evidence="3 4">
    <name type="scientific">Novymonas esmeraldas</name>
    <dbReference type="NCBI Taxonomy" id="1808958"/>
    <lineage>
        <taxon>Eukaryota</taxon>
        <taxon>Discoba</taxon>
        <taxon>Euglenozoa</taxon>
        <taxon>Kinetoplastea</taxon>
        <taxon>Metakinetoplastina</taxon>
        <taxon>Trypanosomatida</taxon>
        <taxon>Trypanosomatidae</taxon>
        <taxon>Novymonas</taxon>
    </lineage>
</organism>
<feature type="compositionally biased region" description="Low complexity" evidence="1">
    <location>
        <begin position="25"/>
        <end position="35"/>
    </location>
</feature>
<comment type="caution">
    <text evidence="3">The sequence shown here is derived from an EMBL/GenBank/DDBJ whole genome shotgun (WGS) entry which is preliminary data.</text>
</comment>
<feature type="compositionally biased region" description="Gly residues" evidence="1">
    <location>
        <begin position="776"/>
        <end position="798"/>
    </location>
</feature>
<evidence type="ECO:0000256" key="2">
    <source>
        <dbReference type="SAM" id="Phobius"/>
    </source>
</evidence>
<gene>
    <name evidence="3" type="ORF">NESM_000625500</name>
</gene>
<reference evidence="3 4" key="1">
    <citation type="journal article" date="2021" name="MBio">
        <title>A New Model Trypanosomatid, Novymonas esmeraldas: Genomic Perception of Its 'Candidatus Pandoraea novymonadis' Endosymbiont.</title>
        <authorList>
            <person name="Zakharova A."/>
            <person name="Saura A."/>
            <person name="Butenko A."/>
            <person name="Podesvova L."/>
            <person name="Warmusova S."/>
            <person name="Kostygov A.Y."/>
            <person name="Nenarokova A."/>
            <person name="Lukes J."/>
            <person name="Opperdoes F.R."/>
            <person name="Yurchenko V."/>
        </authorList>
    </citation>
    <scope>NUCLEOTIDE SEQUENCE [LARGE SCALE GENOMIC DNA]</scope>
    <source>
        <strain evidence="3 4">E262AT.01</strain>
    </source>
</reference>
<feature type="compositionally biased region" description="Polar residues" evidence="1">
    <location>
        <begin position="130"/>
        <end position="148"/>
    </location>
</feature>
<proteinExistence type="predicted"/>
<sequence length="1046" mass="106879">MQHYSGGAAAAAAGHRDPTTLFDESASSATSSSSSSDEDGRVLRELVAAAPGLQAAPVGGPPLAVHRIGGAAGVRASMSSSPPAANRRPGADVVDGDAHAHAVWRRRQRERLERRFFRNRGALEYAGSAIFTQPCSGPEQRGSTSSPPRNDKDSDDDVGEREAPHDDCVPHELQAWYVSSNTLVGAAAAPSASSSSRRQRCTSVASPIADEVFAVTGTARSGSAANASHHARSADDAAGTAFGAVDVHPAIRSSGAGTTSVNVFQSCAVASLHEAQLATPAAYTGAEGSSSSSSSSAGGGGNARVDEKMPAAVVVGGVHETHATVSARGGRPPLRAHRYVEQPNGLFLSHAEHADLLGRYAVEQEIRSAQEREDARRARRWARLLYGRGGGRDGGGVTDGWRQDGTIAAAGVASVHTRHHWMYDAATYRRRCLSTQRYLQRVHVALGAVAAGVSLLALLALVVPVPGPNSAGANAPSPALALLLLVARPSADGAAALVLPVWEPGIPATALAAALLQPYHAALMLCLSLLLVITGYAPVPWGVAERFWLTQRRRWAWQEEDEEEDGAARPAGRRRSRSLASSDDPTPINAGGVDGVWAPRSPSSAARRATAAVAAPPSVGGYDDDGSRSTLFAASGLPHSAEEPLGASLGGGGGWAGTLLHTHGRHRQDALLGYSVSLGASIGPSAFGATLGSSIAAPPRRQRGTSHLGLDVGLSTVGEARLLDGALPPPSPSATLLSPHGRGGGSPTASTATDPAGRGRHAPRGTAGAAASPFTGTGGSGGGGSSSGGGGGGGGRGGPALAARMVQLPPPLLLLPVSTLEGGLAAGNIATRTFDYVQRRAMQWLCHSARAAARVIGVLLARRRGVAAEDAQGGGRASVRLAEERRATAARRALAAGLRTEAHLADPVVPPSLYLHVLLQPRLWCVVVALVLTVVEVAVVDERSVELMWLAQPASWWQTRAGAAVPLPHAWTPIDFTATSTSSGGGGGGGADGGAVRVAALTDSSVAVPGGGGVDDVSGSVWRVLTSVYAARTAVLWVAFVLNLFC</sequence>
<feature type="region of interest" description="Disordered" evidence="1">
    <location>
        <begin position="1"/>
        <end position="43"/>
    </location>
</feature>
<feature type="compositionally biased region" description="Low complexity" evidence="1">
    <location>
        <begin position="1"/>
        <end position="13"/>
    </location>
</feature>
<name>A0AAW0EV44_9TRYP</name>